<accession>A0A0X3BJL9</accession>
<organism evidence="1 2">
    <name type="scientific">Methanoculleus bourgensis</name>
    <dbReference type="NCBI Taxonomy" id="83986"/>
    <lineage>
        <taxon>Archaea</taxon>
        <taxon>Methanobacteriati</taxon>
        <taxon>Methanobacteriota</taxon>
        <taxon>Stenosarchaea group</taxon>
        <taxon>Methanomicrobia</taxon>
        <taxon>Methanomicrobiales</taxon>
        <taxon>Methanomicrobiaceae</taxon>
        <taxon>Methanoculleus</taxon>
    </lineage>
</organism>
<dbReference type="Proteomes" id="UP000069850">
    <property type="component" value="Chromosome 1"/>
</dbReference>
<name>A0A0X3BJL9_9EURY</name>
<reference evidence="1 2" key="1">
    <citation type="submission" date="2016-01" db="EMBL/GenBank/DDBJ databases">
        <authorList>
            <person name="Manzoor S."/>
        </authorList>
    </citation>
    <scope>NUCLEOTIDE SEQUENCE [LARGE SCALE GENOMIC DNA]</scope>
    <source>
        <strain evidence="1">Methanoculleus sp MAB1</strain>
    </source>
</reference>
<sequence length="80" mass="7868">MLPRARYPAPGGALMPGAAVAGPVAARDLKIEGVKSSCPSGLPSAGCHAPGRRIYRAYGGCGGVLVCSPAAPISRGCPGH</sequence>
<dbReference type="KEGG" id="mema:MMAB1_1104"/>
<gene>
    <name evidence="1" type="ORF">MMAB1_1104</name>
</gene>
<evidence type="ECO:0000313" key="1">
    <source>
        <dbReference type="EMBL" id="CVK32317.1"/>
    </source>
</evidence>
<protein>
    <submittedName>
        <fullName evidence="1">Uncharacterized protein</fullName>
    </submittedName>
</protein>
<dbReference type="AlphaFoldDB" id="A0A0X3BJL9"/>
<evidence type="ECO:0000313" key="2">
    <source>
        <dbReference type="Proteomes" id="UP000069850"/>
    </source>
</evidence>
<proteinExistence type="predicted"/>
<dbReference type="EMBL" id="LT158599">
    <property type="protein sequence ID" value="CVK32317.1"/>
    <property type="molecule type" value="Genomic_DNA"/>
</dbReference>